<feature type="domain" description="HNH nuclease" evidence="2">
    <location>
        <begin position="32"/>
        <end position="83"/>
    </location>
</feature>
<sequence>MARRQAGKGPGGPAPETIKREKERAREMRKTTWWQNLVNDGVCHYCHGTFEADLITMDHVVPLSRGGKSTKGNIVPACKECNTKKKHATPVEMILSGTIKPDLKL</sequence>
<dbReference type="PANTHER" id="PTHR33877">
    <property type="entry name" value="SLL1193 PROTEIN"/>
    <property type="match status" value="1"/>
</dbReference>
<dbReference type="InterPro" id="IPR052892">
    <property type="entry name" value="NA-targeting_endonuclease"/>
</dbReference>
<feature type="region of interest" description="Disordered" evidence="1">
    <location>
        <begin position="1"/>
        <end position="26"/>
    </location>
</feature>
<evidence type="ECO:0000256" key="1">
    <source>
        <dbReference type="SAM" id="MobiDB-lite"/>
    </source>
</evidence>
<dbReference type="KEGG" id="nli:G3M70_01775"/>
<reference evidence="3 4" key="1">
    <citation type="submission" date="2020-02" db="EMBL/GenBank/DDBJ databases">
        <title>Genomic and physiological characterization of two novel Nitrospinaceae genera.</title>
        <authorList>
            <person name="Mueller A.J."/>
            <person name="Jung M.-Y."/>
            <person name="Strachan C.R."/>
            <person name="Herbold C.W."/>
            <person name="Kirkegaard R.H."/>
            <person name="Daims H."/>
        </authorList>
    </citation>
    <scope>NUCLEOTIDE SEQUENCE [LARGE SCALE GENOMIC DNA]</scope>
    <source>
        <strain evidence="3">EB</strain>
    </source>
</reference>
<dbReference type="GO" id="GO:0003676">
    <property type="term" value="F:nucleic acid binding"/>
    <property type="evidence" value="ECO:0007669"/>
    <property type="project" value="InterPro"/>
</dbReference>
<keyword evidence="3" id="KW-0540">Nuclease</keyword>
<dbReference type="Gene3D" id="1.10.30.50">
    <property type="match status" value="1"/>
</dbReference>
<proteinExistence type="predicted"/>
<dbReference type="Proteomes" id="UP000594688">
    <property type="component" value="Chromosome"/>
</dbReference>
<protein>
    <submittedName>
        <fullName evidence="3">HNH endonuclease</fullName>
    </submittedName>
</protein>
<dbReference type="GO" id="GO:0008270">
    <property type="term" value="F:zinc ion binding"/>
    <property type="evidence" value="ECO:0007669"/>
    <property type="project" value="InterPro"/>
</dbReference>
<dbReference type="CDD" id="cd00085">
    <property type="entry name" value="HNHc"/>
    <property type="match status" value="1"/>
</dbReference>
<accession>A0A7T0BUH3</accession>
<dbReference type="AlphaFoldDB" id="A0A7T0BUH3"/>
<organism evidence="3 4">
    <name type="scientific">Candidatus Nitronauta litoralis</name>
    <dbReference type="NCBI Taxonomy" id="2705533"/>
    <lineage>
        <taxon>Bacteria</taxon>
        <taxon>Pseudomonadati</taxon>
        <taxon>Nitrospinota/Tectimicrobiota group</taxon>
        <taxon>Nitrospinota</taxon>
        <taxon>Nitrospinia</taxon>
        <taxon>Nitrospinales</taxon>
        <taxon>Nitrospinaceae</taxon>
        <taxon>Candidatus Nitronauta</taxon>
    </lineage>
</organism>
<name>A0A7T0BUH3_9BACT</name>
<evidence type="ECO:0000259" key="2">
    <source>
        <dbReference type="SMART" id="SM00507"/>
    </source>
</evidence>
<keyword evidence="3" id="KW-0255">Endonuclease</keyword>
<dbReference type="PANTHER" id="PTHR33877:SF1">
    <property type="entry name" value="TYPE IV METHYL-DIRECTED RESTRICTION ENZYME ECOKMCRA"/>
    <property type="match status" value="1"/>
</dbReference>
<evidence type="ECO:0000313" key="4">
    <source>
        <dbReference type="Proteomes" id="UP000594688"/>
    </source>
</evidence>
<gene>
    <name evidence="3" type="ORF">G3M70_01775</name>
</gene>
<dbReference type="SMART" id="SM00507">
    <property type="entry name" value="HNHc"/>
    <property type="match status" value="1"/>
</dbReference>
<dbReference type="InterPro" id="IPR003615">
    <property type="entry name" value="HNH_nuc"/>
</dbReference>
<feature type="compositionally biased region" description="Basic and acidic residues" evidence="1">
    <location>
        <begin position="17"/>
        <end position="26"/>
    </location>
</feature>
<dbReference type="Pfam" id="PF01844">
    <property type="entry name" value="HNH"/>
    <property type="match status" value="1"/>
</dbReference>
<evidence type="ECO:0000313" key="3">
    <source>
        <dbReference type="EMBL" id="QPJ60682.1"/>
    </source>
</evidence>
<dbReference type="GO" id="GO:0004519">
    <property type="term" value="F:endonuclease activity"/>
    <property type="evidence" value="ECO:0007669"/>
    <property type="project" value="UniProtKB-KW"/>
</dbReference>
<dbReference type="InterPro" id="IPR002711">
    <property type="entry name" value="HNH"/>
</dbReference>
<keyword evidence="3" id="KW-0378">Hydrolase</keyword>
<dbReference type="EMBL" id="CP048685">
    <property type="protein sequence ID" value="QPJ60682.1"/>
    <property type="molecule type" value="Genomic_DNA"/>
</dbReference>